<dbReference type="Gene3D" id="2.40.170.20">
    <property type="entry name" value="TonB-dependent receptor, beta-barrel domain"/>
    <property type="match status" value="1"/>
</dbReference>
<dbReference type="InterPro" id="IPR000531">
    <property type="entry name" value="Beta-barrel_TonB"/>
</dbReference>
<protein>
    <submittedName>
        <fullName evidence="14">TonB-dependent receptor</fullName>
    </submittedName>
</protein>
<evidence type="ECO:0000256" key="9">
    <source>
        <dbReference type="ARBA" id="ARBA00023237"/>
    </source>
</evidence>
<evidence type="ECO:0000256" key="11">
    <source>
        <dbReference type="RuleBase" id="RU003357"/>
    </source>
</evidence>
<feature type="domain" description="TonB-dependent receptor plug" evidence="13">
    <location>
        <begin position="71"/>
        <end position="175"/>
    </location>
</feature>
<dbReference type="InterPro" id="IPR012910">
    <property type="entry name" value="Plug_dom"/>
</dbReference>
<name>A0AA49A658_9BURK</name>
<comment type="similarity">
    <text evidence="2 10 11">Belongs to the TonB-dependent receptor family.</text>
</comment>
<evidence type="ECO:0000256" key="1">
    <source>
        <dbReference type="ARBA" id="ARBA00004571"/>
    </source>
</evidence>
<dbReference type="Pfam" id="PF00593">
    <property type="entry name" value="TonB_dep_Rec_b-barrel"/>
    <property type="match status" value="1"/>
</dbReference>
<evidence type="ECO:0000256" key="8">
    <source>
        <dbReference type="ARBA" id="ARBA00023170"/>
    </source>
</evidence>
<evidence type="ECO:0000256" key="5">
    <source>
        <dbReference type="ARBA" id="ARBA00022692"/>
    </source>
</evidence>
<dbReference type="Pfam" id="PF07715">
    <property type="entry name" value="Plug"/>
    <property type="match status" value="1"/>
</dbReference>
<keyword evidence="3 10" id="KW-0813">Transport</keyword>
<dbReference type="InterPro" id="IPR037066">
    <property type="entry name" value="Plug_dom_sf"/>
</dbReference>
<dbReference type="PROSITE" id="PS52016">
    <property type="entry name" value="TONB_DEPENDENT_REC_3"/>
    <property type="match status" value="1"/>
</dbReference>
<evidence type="ECO:0000256" key="3">
    <source>
        <dbReference type="ARBA" id="ARBA00022448"/>
    </source>
</evidence>
<evidence type="ECO:0000256" key="6">
    <source>
        <dbReference type="ARBA" id="ARBA00023077"/>
    </source>
</evidence>
<evidence type="ECO:0000259" key="12">
    <source>
        <dbReference type="Pfam" id="PF00593"/>
    </source>
</evidence>
<dbReference type="InterPro" id="IPR036942">
    <property type="entry name" value="Beta-barrel_TonB_sf"/>
</dbReference>
<dbReference type="CDD" id="cd01347">
    <property type="entry name" value="ligand_gated_channel"/>
    <property type="match status" value="1"/>
</dbReference>
<evidence type="ECO:0000313" key="15">
    <source>
        <dbReference type="Proteomes" id="UP000662888"/>
    </source>
</evidence>
<evidence type="ECO:0000256" key="2">
    <source>
        <dbReference type="ARBA" id="ARBA00009810"/>
    </source>
</evidence>
<dbReference type="NCBIfam" id="TIGR01782">
    <property type="entry name" value="TonB-Xanth-Caul"/>
    <property type="match status" value="1"/>
</dbReference>
<evidence type="ECO:0000256" key="4">
    <source>
        <dbReference type="ARBA" id="ARBA00022452"/>
    </source>
</evidence>
<keyword evidence="15" id="KW-1185">Reference proteome</keyword>
<dbReference type="InterPro" id="IPR039426">
    <property type="entry name" value="TonB-dep_rcpt-like"/>
</dbReference>
<evidence type="ECO:0000313" key="14">
    <source>
        <dbReference type="EMBL" id="QPI47372.1"/>
    </source>
</evidence>
<organism evidence="14 15">
    <name type="scientific">Massilia antarctica</name>
    <dbReference type="NCBI Taxonomy" id="2765360"/>
    <lineage>
        <taxon>Bacteria</taxon>
        <taxon>Pseudomonadati</taxon>
        <taxon>Pseudomonadota</taxon>
        <taxon>Betaproteobacteria</taxon>
        <taxon>Burkholderiales</taxon>
        <taxon>Oxalobacteraceae</taxon>
        <taxon>Telluria group</taxon>
        <taxon>Massilia</taxon>
    </lineage>
</organism>
<dbReference type="PANTHER" id="PTHR40980">
    <property type="entry name" value="PLUG DOMAIN-CONTAINING PROTEIN"/>
    <property type="match status" value="1"/>
</dbReference>
<dbReference type="Gene3D" id="2.170.130.10">
    <property type="entry name" value="TonB-dependent receptor, plug domain"/>
    <property type="match status" value="1"/>
</dbReference>
<dbReference type="SUPFAM" id="SSF56935">
    <property type="entry name" value="Porins"/>
    <property type="match status" value="1"/>
</dbReference>
<dbReference type="RefSeq" id="WP_206087084.1">
    <property type="nucleotide sequence ID" value="NZ_CP065053.1"/>
</dbReference>
<keyword evidence="6 11" id="KW-0798">TonB box</keyword>
<evidence type="ECO:0000256" key="10">
    <source>
        <dbReference type="PROSITE-ProRule" id="PRU01360"/>
    </source>
</evidence>
<gene>
    <name evidence="14" type="ORF">IV454_17300</name>
</gene>
<dbReference type="EMBL" id="CP065053">
    <property type="protein sequence ID" value="QPI47372.1"/>
    <property type="molecule type" value="Genomic_DNA"/>
</dbReference>
<keyword evidence="8 14" id="KW-0675">Receptor</keyword>
<dbReference type="Proteomes" id="UP000662888">
    <property type="component" value="Chromosome"/>
</dbReference>
<sequence>MSSDKQQQRRREVAGSLPRLSFIAFGILQLCGGVAHGADSAAGGSEASAIVLDTVVIAGQRSSMKRALAAQQKADNIVSIVSSDDIGGLPDKNAAEALARLPGVAVQRDQGEGRYIVVRGMGPDYNAVTINGASVPSPEAGRRAVALDVLPAGLIRSLEVSKTLMPDQDANSLGGSVDVKSLSAFDLPGTALSFQAGASRDRNTGKTSPNAGALWADRFLDGKLGVAAGVSGERRKFGSDNVETGGAWNKGKLSGLELRDYLPERERNALALNVDYRPQAGQSLYLHTFFSRFSDEEVRDRLSVGNIVGGAVAPDTAFTARAERRLRQRTYTQQIGSAVVGGELRVGEWKLVASGGASRATEDTPESINDGRFRASANVAGLRFSGTDVPRLAGPASLADPASYSLQGITLQARDSKDAERHVRLDLSRRLALGDAAANIAADIKGGVKVSRRTKENDTEQWGYTSSKAGSGNYWGAGSVSMSGFTQGVLDYPFASLGPGLDPALIRARVAGLDRAGARLVPESNLNDFSMDEDIDSAYVQAGADIGNWRLLAGVRHERTSFAARGQQVSGALLQAVSRTNEYANWLPNLQARYDIDKNTSVRVAWTHAVVRANFSQLAPGISLASNTEAVIGNPDLKPLKAANVDLGIERMLGADGAVSAYLYSKDIKNFTYTTDLAGSGAWAGYTSATSYANGDKARVNGIELSYSQSLRMLPAPWNGLLVGANASFNDAKATIGRFDKASGGQLTREIRLPGQSKRIVNLMLGYENGPVSTRLALNHKSAYLLEVGGDLLDASQDRYVDAQRQVDFSLCYQIGKRVQLVFEGINLNNETYYVYQGTKPYNVQYEQYGRTFKLSLKASFF</sequence>
<reference evidence="14 15" key="1">
    <citation type="submission" date="2020-11" db="EMBL/GenBank/DDBJ databases">
        <authorList>
            <person name="Sun Q."/>
        </authorList>
    </citation>
    <scope>NUCLEOTIDE SEQUENCE [LARGE SCALE GENOMIC DNA]</scope>
    <source>
        <strain evidence="14 15">P8398</strain>
    </source>
</reference>
<evidence type="ECO:0000256" key="7">
    <source>
        <dbReference type="ARBA" id="ARBA00023136"/>
    </source>
</evidence>
<comment type="subcellular location">
    <subcellularLocation>
        <location evidence="1 10">Cell outer membrane</location>
        <topology evidence="1 10">Multi-pass membrane protein</topology>
    </subcellularLocation>
</comment>
<keyword evidence="5 10" id="KW-0812">Transmembrane</keyword>
<dbReference type="InterPro" id="IPR010104">
    <property type="entry name" value="TonB_rcpt_bac"/>
</dbReference>
<keyword evidence="9 10" id="KW-0998">Cell outer membrane</keyword>
<proteinExistence type="inferred from homology"/>
<keyword evidence="7 10" id="KW-0472">Membrane</keyword>
<accession>A0AA49A658</accession>
<feature type="domain" description="TonB-dependent receptor-like beta-barrel" evidence="12">
    <location>
        <begin position="392"/>
        <end position="828"/>
    </location>
</feature>
<keyword evidence="4 10" id="KW-1134">Transmembrane beta strand</keyword>
<dbReference type="PANTHER" id="PTHR40980:SF4">
    <property type="entry name" value="TONB-DEPENDENT RECEPTOR-LIKE BETA-BARREL DOMAIN-CONTAINING PROTEIN"/>
    <property type="match status" value="1"/>
</dbReference>
<evidence type="ECO:0000259" key="13">
    <source>
        <dbReference type="Pfam" id="PF07715"/>
    </source>
</evidence>